<dbReference type="AlphaFoldDB" id="A0A0E9PMM5"/>
<sequence length="57" mass="6683">MGRYFKTGYASKKTSECKHINLISRLCSSTIVFHSDSVFNKMSRPNRCLVRRVKFRP</sequence>
<accession>A0A0E9PMM5</accession>
<dbReference type="EMBL" id="GBXM01102838">
    <property type="protein sequence ID" value="JAH05739.1"/>
    <property type="molecule type" value="Transcribed_RNA"/>
</dbReference>
<organism evidence="1">
    <name type="scientific">Anguilla anguilla</name>
    <name type="common">European freshwater eel</name>
    <name type="synonym">Muraena anguilla</name>
    <dbReference type="NCBI Taxonomy" id="7936"/>
    <lineage>
        <taxon>Eukaryota</taxon>
        <taxon>Metazoa</taxon>
        <taxon>Chordata</taxon>
        <taxon>Craniata</taxon>
        <taxon>Vertebrata</taxon>
        <taxon>Euteleostomi</taxon>
        <taxon>Actinopterygii</taxon>
        <taxon>Neopterygii</taxon>
        <taxon>Teleostei</taxon>
        <taxon>Anguilliformes</taxon>
        <taxon>Anguillidae</taxon>
        <taxon>Anguilla</taxon>
    </lineage>
</organism>
<protein>
    <submittedName>
        <fullName evidence="1">Uncharacterized protein</fullName>
    </submittedName>
</protein>
<proteinExistence type="predicted"/>
<reference evidence="1" key="2">
    <citation type="journal article" date="2015" name="Fish Shellfish Immunol.">
        <title>Early steps in the European eel (Anguilla anguilla)-Vibrio vulnificus interaction in the gills: Role of the RtxA13 toxin.</title>
        <authorList>
            <person name="Callol A."/>
            <person name="Pajuelo D."/>
            <person name="Ebbesson L."/>
            <person name="Teles M."/>
            <person name="MacKenzie S."/>
            <person name="Amaro C."/>
        </authorList>
    </citation>
    <scope>NUCLEOTIDE SEQUENCE</scope>
</reference>
<reference evidence="1" key="1">
    <citation type="submission" date="2014-11" db="EMBL/GenBank/DDBJ databases">
        <authorList>
            <person name="Amaro Gonzalez C."/>
        </authorList>
    </citation>
    <scope>NUCLEOTIDE SEQUENCE</scope>
</reference>
<evidence type="ECO:0000313" key="1">
    <source>
        <dbReference type="EMBL" id="JAH05739.1"/>
    </source>
</evidence>
<name>A0A0E9PMM5_ANGAN</name>